<reference evidence="3 4" key="1">
    <citation type="submission" date="2019-11" db="EMBL/GenBank/DDBJ databases">
        <authorList>
            <person name="He Y."/>
        </authorList>
    </citation>
    <scope>NUCLEOTIDE SEQUENCE [LARGE SCALE GENOMIC DNA]</scope>
    <source>
        <strain evidence="3 4">SCSIO 58843</strain>
    </source>
</reference>
<dbReference type="SUPFAM" id="SSF143456">
    <property type="entry name" value="VC0467-like"/>
    <property type="match status" value="1"/>
</dbReference>
<accession>A0A5Q2RPK2</accession>
<dbReference type="PANTHER" id="PTHR30327">
    <property type="entry name" value="UNCHARACTERIZED PROTEIN YQGE"/>
    <property type="match status" value="1"/>
</dbReference>
<evidence type="ECO:0000256" key="1">
    <source>
        <dbReference type="ARBA" id="ARBA00009600"/>
    </source>
</evidence>
<dbReference type="AlphaFoldDB" id="A0A5Q2RPK2"/>
<evidence type="ECO:0000313" key="4">
    <source>
        <dbReference type="Proteomes" id="UP000334019"/>
    </source>
</evidence>
<organism evidence="3 4">
    <name type="scientific">Actinomarinicola tropica</name>
    <dbReference type="NCBI Taxonomy" id="2789776"/>
    <lineage>
        <taxon>Bacteria</taxon>
        <taxon>Bacillati</taxon>
        <taxon>Actinomycetota</taxon>
        <taxon>Acidimicrobiia</taxon>
        <taxon>Acidimicrobiales</taxon>
        <taxon>Iamiaceae</taxon>
        <taxon>Actinomarinicola</taxon>
    </lineage>
</organism>
<dbReference type="KEGG" id="atq:GH723_13590"/>
<proteinExistence type="inferred from homology"/>
<evidence type="ECO:0000313" key="3">
    <source>
        <dbReference type="EMBL" id="QGG96047.1"/>
    </source>
</evidence>
<dbReference type="InterPro" id="IPR003774">
    <property type="entry name" value="AlgH-like"/>
</dbReference>
<dbReference type="GO" id="GO:0005829">
    <property type="term" value="C:cytosol"/>
    <property type="evidence" value="ECO:0007669"/>
    <property type="project" value="TreeGrafter"/>
</dbReference>
<evidence type="ECO:0000256" key="2">
    <source>
        <dbReference type="HAMAP-Rule" id="MF_00758"/>
    </source>
</evidence>
<dbReference type="Pfam" id="PF02622">
    <property type="entry name" value="DUF179"/>
    <property type="match status" value="1"/>
</dbReference>
<gene>
    <name evidence="3" type="ORF">GH723_13590</name>
</gene>
<sequence length="185" mass="19636">MVSVSHAGRLLVATPAIGDPNFERTVILLLDHDDDGALGLVLNRPSDLEAAEVLPGWSDLTARPGVVFSGGPVEREGIIGLGRRTAPDPAAPFQITVGSVGVLDLSAEPIDLVGSVEGIRLFAGYAGWGAGQLESELVSQGWWLADAEPGDILTEAPEDLWAAVLRRQPDPLRRWALYPVDPSMN</sequence>
<dbReference type="HAMAP" id="MF_00758">
    <property type="entry name" value="UPF0301"/>
    <property type="match status" value="1"/>
</dbReference>
<dbReference type="EMBL" id="CP045851">
    <property type="protein sequence ID" value="QGG96047.1"/>
    <property type="molecule type" value="Genomic_DNA"/>
</dbReference>
<keyword evidence="4" id="KW-1185">Reference proteome</keyword>
<dbReference type="RefSeq" id="WP_153760153.1">
    <property type="nucleotide sequence ID" value="NZ_CP045851.1"/>
</dbReference>
<name>A0A5Q2RPK2_9ACTN</name>
<dbReference type="Proteomes" id="UP000334019">
    <property type="component" value="Chromosome"/>
</dbReference>
<comment type="similarity">
    <text evidence="1 2">Belongs to the UPF0301 (AlgH) family.</text>
</comment>
<dbReference type="PANTHER" id="PTHR30327:SF1">
    <property type="entry name" value="UPF0301 PROTEIN YQGE"/>
    <property type="match status" value="1"/>
</dbReference>
<protein>
    <recommendedName>
        <fullName evidence="2">UPF0301 protein GH723_13590</fullName>
    </recommendedName>
</protein>
<dbReference type="Gene3D" id="3.40.1740.10">
    <property type="entry name" value="VC0467-like"/>
    <property type="match status" value="1"/>
</dbReference>